<organism evidence="3 4">
    <name type="scientific">Nocardioides aquaticus</name>
    <dbReference type="NCBI Taxonomy" id="160826"/>
    <lineage>
        <taxon>Bacteria</taxon>
        <taxon>Bacillati</taxon>
        <taxon>Actinomycetota</taxon>
        <taxon>Actinomycetes</taxon>
        <taxon>Propionibacteriales</taxon>
        <taxon>Nocardioidaceae</taxon>
        <taxon>Nocardioides</taxon>
    </lineage>
</organism>
<dbReference type="NCBIfam" id="TIGR01764">
    <property type="entry name" value="excise"/>
    <property type="match status" value="1"/>
</dbReference>
<dbReference type="Proteomes" id="UP000679307">
    <property type="component" value="Chromosome"/>
</dbReference>
<gene>
    <name evidence="3" type="ORF">ENKNEFLB_00146</name>
</gene>
<evidence type="ECO:0000256" key="1">
    <source>
        <dbReference type="SAM" id="MobiDB-lite"/>
    </source>
</evidence>
<evidence type="ECO:0000259" key="2">
    <source>
        <dbReference type="Pfam" id="PF12728"/>
    </source>
</evidence>
<dbReference type="Pfam" id="PF12728">
    <property type="entry name" value="HTH_17"/>
    <property type="match status" value="1"/>
</dbReference>
<proteinExistence type="predicted"/>
<evidence type="ECO:0000313" key="4">
    <source>
        <dbReference type="Proteomes" id="UP000679307"/>
    </source>
</evidence>
<reference evidence="3 4" key="1">
    <citation type="submission" date="2021-05" db="EMBL/GenBank/DDBJ databases">
        <title>Complete genome of Nocardioides aquaticus KCTC 9944T isolated from meromictic and hypersaline Ekho Lake, Antarctica.</title>
        <authorList>
            <person name="Hwang K."/>
            <person name="Kim K.M."/>
            <person name="Choe H."/>
        </authorList>
    </citation>
    <scope>NUCLEOTIDE SEQUENCE [LARGE SCALE GENOMIC DNA]</scope>
    <source>
        <strain evidence="3 4">KCTC 9944</strain>
    </source>
</reference>
<dbReference type="EMBL" id="CP075371">
    <property type="protein sequence ID" value="QVT77777.1"/>
    <property type="molecule type" value="Genomic_DNA"/>
</dbReference>
<keyword evidence="4" id="KW-1185">Reference proteome</keyword>
<name>A0ABX8EFE7_9ACTN</name>
<sequence>MDTHAHTPAAPTAPTTTGRAPSSSPAAPVIAAPVTMLLTLDEVALELRCARRSVERQITRHRLAAVHVGRSVRIERRELERYVAQLSDQPGDQLSDPRRG</sequence>
<dbReference type="InterPro" id="IPR010093">
    <property type="entry name" value="SinI_DNA-bd"/>
</dbReference>
<evidence type="ECO:0000313" key="3">
    <source>
        <dbReference type="EMBL" id="QVT77777.1"/>
    </source>
</evidence>
<dbReference type="InterPro" id="IPR041657">
    <property type="entry name" value="HTH_17"/>
</dbReference>
<feature type="domain" description="Helix-turn-helix" evidence="2">
    <location>
        <begin position="37"/>
        <end position="85"/>
    </location>
</feature>
<accession>A0ABX8EFE7</accession>
<feature type="region of interest" description="Disordered" evidence="1">
    <location>
        <begin position="1"/>
        <end position="26"/>
    </location>
</feature>
<dbReference type="RefSeq" id="WP_214057450.1">
    <property type="nucleotide sequence ID" value="NZ_BAAAHS010000215.1"/>
</dbReference>
<protein>
    <recommendedName>
        <fullName evidence="2">Helix-turn-helix domain-containing protein</fullName>
    </recommendedName>
</protein>